<feature type="binding site" evidence="11">
    <location>
        <position position="27"/>
    </location>
    <ligand>
        <name>substrate</name>
    </ligand>
</feature>
<comment type="pathway">
    <text evidence="2">Glycan metabolism; cellulose degradation.</text>
</comment>
<dbReference type="SUPFAM" id="SSF51445">
    <property type="entry name" value="(Trans)glycosidases"/>
    <property type="match status" value="1"/>
</dbReference>
<evidence type="ECO:0000256" key="4">
    <source>
        <dbReference type="ARBA" id="ARBA00012744"/>
    </source>
</evidence>
<evidence type="ECO:0000313" key="14">
    <source>
        <dbReference type="Proteomes" id="UP000030634"/>
    </source>
</evidence>
<evidence type="ECO:0000256" key="6">
    <source>
        <dbReference type="ARBA" id="ARBA00023001"/>
    </source>
</evidence>
<reference evidence="14" key="1">
    <citation type="submission" date="2014-11" db="EMBL/GenBank/DDBJ databases">
        <title>Hymenobacter sp. DG25B genome submission.</title>
        <authorList>
            <person name="Jung H.-Y."/>
            <person name="Kim M.K."/>
            <person name="Srinivasan S."/>
            <person name="Lim S."/>
        </authorList>
    </citation>
    <scope>NUCLEOTIDE SEQUENCE [LARGE SCALE GENOMIC DNA]</scope>
    <source>
        <strain evidence="14">DY59</strain>
    </source>
</reference>
<evidence type="ECO:0000256" key="10">
    <source>
        <dbReference type="PIRSR" id="PIRSR617736-1"/>
    </source>
</evidence>
<dbReference type="InterPro" id="IPR033132">
    <property type="entry name" value="GH_1_N_CS"/>
</dbReference>
<dbReference type="GO" id="GO:0005829">
    <property type="term" value="C:cytosol"/>
    <property type="evidence" value="ECO:0007669"/>
    <property type="project" value="TreeGrafter"/>
</dbReference>
<dbReference type="AlphaFoldDB" id="A0A0A7KKG8"/>
<protein>
    <recommendedName>
        <fullName evidence="4 12">Beta-glucosidase</fullName>
        <ecNumber evidence="4 12">3.2.1.21</ecNumber>
    </recommendedName>
</protein>
<evidence type="ECO:0000256" key="5">
    <source>
        <dbReference type="ARBA" id="ARBA00022801"/>
    </source>
</evidence>
<dbReference type="PANTHER" id="PTHR10353">
    <property type="entry name" value="GLYCOSYL HYDROLASE"/>
    <property type="match status" value="1"/>
</dbReference>
<dbReference type="GO" id="GO:0008422">
    <property type="term" value="F:beta-glucosidase activity"/>
    <property type="evidence" value="ECO:0007669"/>
    <property type="project" value="UniProtKB-EC"/>
</dbReference>
<dbReference type="GO" id="GO:0030245">
    <property type="term" value="P:cellulose catabolic process"/>
    <property type="evidence" value="ECO:0007669"/>
    <property type="project" value="UniProtKB-KW"/>
</dbReference>
<dbReference type="EC" id="3.2.1.21" evidence="4 12"/>
<feature type="active site" description="Nucleophile" evidence="10">
    <location>
        <position position="363"/>
    </location>
</feature>
<evidence type="ECO:0000256" key="9">
    <source>
        <dbReference type="ARBA" id="ARBA00023326"/>
    </source>
</evidence>
<proteinExistence type="inferred from homology"/>
<dbReference type="InterPro" id="IPR017853">
    <property type="entry name" value="GH"/>
</dbReference>
<dbReference type="RefSeq" id="WP_039683646.1">
    <property type="nucleotide sequence ID" value="NZ_CP010028.1"/>
</dbReference>
<evidence type="ECO:0000256" key="11">
    <source>
        <dbReference type="PIRSR" id="PIRSR617736-2"/>
    </source>
</evidence>
<dbReference type="InterPro" id="IPR017736">
    <property type="entry name" value="Glyco_hydro_1_beta-glucosidase"/>
</dbReference>
<dbReference type="PANTHER" id="PTHR10353:SF36">
    <property type="entry name" value="LP05116P"/>
    <property type="match status" value="1"/>
</dbReference>
<evidence type="ECO:0000256" key="12">
    <source>
        <dbReference type="RuleBase" id="RU361175"/>
    </source>
</evidence>
<dbReference type="FunFam" id="3.20.20.80:FF:000004">
    <property type="entry name" value="Beta-glucosidase 6-phospho-beta-glucosidase"/>
    <property type="match status" value="1"/>
</dbReference>
<dbReference type="STRING" id="1182571.QR90_07865"/>
<dbReference type="KEGG" id="dsw:QR90_07865"/>
<dbReference type="Proteomes" id="UP000030634">
    <property type="component" value="Chromosome"/>
</dbReference>
<dbReference type="HOGENOM" id="CLU_001859_1_3_0"/>
<keyword evidence="5 12" id="KW-0378">Hydrolase</keyword>
<evidence type="ECO:0000256" key="3">
    <source>
        <dbReference type="ARBA" id="ARBA00010838"/>
    </source>
</evidence>
<feature type="binding site" evidence="11">
    <location>
        <position position="305"/>
    </location>
    <ligand>
        <name>substrate</name>
    </ligand>
</feature>
<comment type="similarity">
    <text evidence="3 12">Belongs to the glycosyl hydrolase 1 family.</text>
</comment>
<dbReference type="Gene3D" id="3.20.20.80">
    <property type="entry name" value="Glycosidases"/>
    <property type="match status" value="1"/>
</dbReference>
<feature type="active site" description="Proton donor" evidence="10">
    <location>
        <position position="173"/>
    </location>
</feature>
<evidence type="ECO:0000256" key="7">
    <source>
        <dbReference type="ARBA" id="ARBA00023277"/>
    </source>
</evidence>
<evidence type="ECO:0000256" key="8">
    <source>
        <dbReference type="ARBA" id="ARBA00023295"/>
    </source>
</evidence>
<keyword evidence="9" id="KW-0624">Polysaccharide degradation</keyword>
<organism evidence="13 14">
    <name type="scientific">Deinococcus radiopugnans</name>
    <dbReference type="NCBI Taxonomy" id="57497"/>
    <lineage>
        <taxon>Bacteria</taxon>
        <taxon>Thermotogati</taxon>
        <taxon>Deinococcota</taxon>
        <taxon>Deinococci</taxon>
        <taxon>Deinococcales</taxon>
        <taxon>Deinococcaceae</taxon>
        <taxon>Deinococcus</taxon>
    </lineage>
</organism>
<keyword evidence="6" id="KW-0136">Cellulose degradation</keyword>
<keyword evidence="8 12" id="KW-0326">Glycosidase</keyword>
<feature type="binding site" evidence="11">
    <location>
        <begin position="417"/>
        <end position="418"/>
    </location>
    <ligand>
        <name>substrate</name>
    </ligand>
</feature>
<dbReference type="InterPro" id="IPR001360">
    <property type="entry name" value="Glyco_hydro_1"/>
</dbReference>
<feature type="binding site" evidence="11">
    <location>
        <position position="128"/>
    </location>
    <ligand>
        <name>substrate</name>
    </ligand>
</feature>
<dbReference type="EMBL" id="CP010028">
    <property type="protein sequence ID" value="AIZ45048.1"/>
    <property type="molecule type" value="Genomic_DNA"/>
</dbReference>
<keyword evidence="7" id="KW-0119">Carbohydrate metabolism</keyword>
<dbReference type="Pfam" id="PF00232">
    <property type="entry name" value="Glyco_hydro_1"/>
    <property type="match status" value="1"/>
</dbReference>
<name>A0A0A7KKG8_9DEIO</name>
<comment type="catalytic activity">
    <reaction evidence="1 12">
        <text>Hydrolysis of terminal, non-reducing beta-D-glucosyl residues with release of beta-D-glucose.</text>
        <dbReference type="EC" id="3.2.1.21"/>
    </reaction>
</comment>
<sequence length="460" mass="50255">MTANTNQPNPHSFPPRFTWGVATSSYQIEGAAHEDGRSPSIWDTFCATPGKVLNGDNGDVACDHYHRLDSDLDLIASLGVGAYRFSVAWPRVVPEGRGTPNPAGLDFYSRLVDGLLARGITPWLTLYHWDLPQVLQDAGGWPKRDTALALGDYAAVVTDALGDRVKHWITINEPWVAAFMGYGNGVHAPGHTDLAESFAASHHLLLAHGLALQAIRANVPGAKAGITLNLAAAYPATGSPEDQAAAWRQDGFANRWYLDPVFGRGYPQDMVERLGAASPQAQGLVRGGDLETIGAPTDFLGVNMYSRSVVEDAPGEGFLDVRQLRVEGSEYTGFDWEVAPQSLTDLMLRLQRDYNPPALYITENGATYPDTVAEDGTVHDEQRTRYFQQHLAALGAAITGGAKMAGYFAWSLMDNFEWAEGYDKRFGIVHVDFETQARTLKASGRWYRDFLARAQEGQPA</sequence>
<evidence type="ECO:0000313" key="13">
    <source>
        <dbReference type="EMBL" id="AIZ45048.1"/>
    </source>
</evidence>
<evidence type="ECO:0000256" key="2">
    <source>
        <dbReference type="ARBA" id="ARBA00004987"/>
    </source>
</evidence>
<evidence type="ECO:0000256" key="1">
    <source>
        <dbReference type="ARBA" id="ARBA00000448"/>
    </source>
</evidence>
<dbReference type="NCBIfam" id="TIGR03356">
    <property type="entry name" value="BGL"/>
    <property type="match status" value="1"/>
</dbReference>
<gene>
    <name evidence="13" type="ORF">QR90_07865</name>
</gene>
<accession>A0A0A7KKG8</accession>
<dbReference type="PROSITE" id="PS00653">
    <property type="entry name" value="GLYCOSYL_HYDROL_F1_2"/>
    <property type="match status" value="1"/>
</dbReference>
<feature type="binding site" evidence="11">
    <location>
        <position position="410"/>
    </location>
    <ligand>
        <name>substrate</name>
    </ligand>
</feature>
<feature type="binding site" evidence="11">
    <location>
        <position position="172"/>
    </location>
    <ligand>
        <name>substrate</name>
    </ligand>
</feature>
<dbReference type="PRINTS" id="PR00131">
    <property type="entry name" value="GLHYDRLASE1"/>
</dbReference>